<protein>
    <recommendedName>
        <fullName evidence="1">Ribosomal protein eL8/eL30/eS12/Gadd45 domain-containing protein</fullName>
    </recommendedName>
</protein>
<dbReference type="EMBL" id="AP028654">
    <property type="protein sequence ID" value="BEP29331.1"/>
    <property type="molecule type" value="Genomic_DNA"/>
</dbReference>
<accession>A0AAU9EPP8</accession>
<gene>
    <name evidence="2" type="ORF">HLPR_16620</name>
</gene>
<sequence>MKNKFLAMLGFAQKSGNVINGDELVEKALYRGKISLVIISEDASKAIIKKYSFKCNELGIRCIISFDREILSGAIGKNNRTLYGIKNKKFSRELIKIYDSNGDS</sequence>
<evidence type="ECO:0000313" key="2">
    <source>
        <dbReference type="EMBL" id="BEP29331.1"/>
    </source>
</evidence>
<dbReference type="InterPro" id="IPR029064">
    <property type="entry name" value="Ribosomal_eL30-like_sf"/>
</dbReference>
<dbReference type="SUPFAM" id="SSF55315">
    <property type="entry name" value="L30e-like"/>
    <property type="match status" value="1"/>
</dbReference>
<proteinExistence type="predicted"/>
<dbReference type="InterPro" id="IPR004038">
    <property type="entry name" value="Ribosomal_eL8/eL30/eS12/Gad45"/>
</dbReference>
<dbReference type="Proteomes" id="UP001321786">
    <property type="component" value="Chromosome"/>
</dbReference>
<dbReference type="KEGG" id="hprf:HLPR_16620"/>
<dbReference type="Gene3D" id="3.30.1330.30">
    <property type="match status" value="1"/>
</dbReference>
<evidence type="ECO:0000313" key="3">
    <source>
        <dbReference type="Proteomes" id="UP001321786"/>
    </source>
</evidence>
<dbReference type="AlphaFoldDB" id="A0AAU9EPP8"/>
<dbReference type="Pfam" id="PF01248">
    <property type="entry name" value="Ribosomal_L7Ae"/>
    <property type="match status" value="1"/>
</dbReference>
<dbReference type="RefSeq" id="WP_338534973.1">
    <property type="nucleotide sequence ID" value="NZ_AP028654.1"/>
</dbReference>
<reference evidence="2 3" key="1">
    <citation type="submission" date="2023-08" db="EMBL/GenBank/DDBJ databases">
        <title>Helicovermis profunda gen. nov., sp. nov., a novel mesophilic, fermentative bacterium within the Bacillota from a deep-sea hydrothermal vent chimney.</title>
        <authorList>
            <person name="Miyazaki U."/>
            <person name="Mizutani D."/>
            <person name="Hashimoto Y."/>
            <person name="Tame A."/>
            <person name="Sawayama S."/>
            <person name="Miyazaki J."/>
            <person name="Takai K."/>
            <person name="Nakagawa S."/>
        </authorList>
    </citation>
    <scope>NUCLEOTIDE SEQUENCE [LARGE SCALE GENOMIC DNA]</scope>
    <source>
        <strain evidence="2 3">S502</strain>
    </source>
</reference>
<organism evidence="2 3">
    <name type="scientific">Helicovermis profundi</name>
    <dbReference type="NCBI Taxonomy" id="3065157"/>
    <lineage>
        <taxon>Bacteria</taxon>
        <taxon>Bacillati</taxon>
        <taxon>Bacillota</taxon>
        <taxon>Clostridia</taxon>
        <taxon>Helicovermis</taxon>
    </lineage>
</organism>
<name>A0AAU9EPP8_9FIRM</name>
<keyword evidence="3" id="KW-1185">Reference proteome</keyword>
<feature type="domain" description="Ribosomal protein eL8/eL30/eS12/Gadd45" evidence="1">
    <location>
        <begin position="8"/>
        <end position="94"/>
    </location>
</feature>
<evidence type="ECO:0000259" key="1">
    <source>
        <dbReference type="Pfam" id="PF01248"/>
    </source>
</evidence>